<gene>
    <name evidence="1" type="ORF">FPV09_06075</name>
</gene>
<dbReference type="RefSeq" id="WP_148882739.1">
    <property type="nucleotide sequence ID" value="NZ_CP041932.1"/>
</dbReference>
<reference evidence="1 2" key="1">
    <citation type="submission" date="2019-07" db="EMBL/GenBank/DDBJ databases">
        <title>Complete genome of Thermococcus acidophilus.</title>
        <authorList>
            <person name="Li X."/>
        </authorList>
    </citation>
    <scope>NUCLEOTIDE SEQUENCE [LARGE SCALE GENOMIC DNA]</scope>
    <source>
        <strain evidence="1 2">SY113</strain>
    </source>
</reference>
<dbReference type="EMBL" id="CP041932">
    <property type="protein sequence ID" value="QEK14730.1"/>
    <property type="molecule type" value="Genomic_DNA"/>
</dbReference>
<dbReference type="SUPFAM" id="SSF101576">
    <property type="entry name" value="Supernatant protein factor (SPF), C-terminal domain"/>
    <property type="match status" value="1"/>
</dbReference>
<evidence type="ECO:0000313" key="1">
    <source>
        <dbReference type="EMBL" id="QEK14730.1"/>
    </source>
</evidence>
<protein>
    <submittedName>
        <fullName evidence="1">Uncharacterized protein</fullName>
    </submittedName>
</protein>
<proteinExistence type="predicted"/>
<dbReference type="InterPro" id="IPR036598">
    <property type="entry name" value="GOLD_dom_sf"/>
</dbReference>
<dbReference type="PROSITE" id="PS51257">
    <property type="entry name" value="PROKAR_LIPOPROTEIN"/>
    <property type="match status" value="1"/>
</dbReference>
<organism evidence="1 2">
    <name type="scientific">Thermococcus aciditolerans</name>
    <dbReference type="NCBI Taxonomy" id="2598455"/>
    <lineage>
        <taxon>Archaea</taxon>
        <taxon>Methanobacteriati</taxon>
        <taxon>Methanobacteriota</taxon>
        <taxon>Thermococci</taxon>
        <taxon>Thermococcales</taxon>
        <taxon>Thermococcaceae</taxon>
        <taxon>Thermococcus</taxon>
    </lineage>
</organism>
<evidence type="ECO:0000313" key="2">
    <source>
        <dbReference type="Proteomes" id="UP000322631"/>
    </source>
</evidence>
<name>A0A5C0SKC2_9EURY</name>
<sequence length="282" mass="31041">MVALKKLYAGAILLLVVFATGCIGTSTNSNQTSSPSSTTLSSTETNQQWTPSSWIAYDKDITLDGQYYIGDIEITHTSKVTMQLDIISGAESISYLAIIPASELEKWKGDSTSLTYEFISHHVKSGTYTATLSPGTYYVLVGIADPIYMTLAEGTEVIDAGKYIGIPISLSNILYAENVKATIDIREKLDINLDFMRASEFQIYQEGGTPRVVASYEKAESGTYDITNGPPSYLERLDPDIYYLVLDNEYSVFTDKTIDYKVTGDVVYPAEVHLTIKVEETG</sequence>
<dbReference type="Proteomes" id="UP000322631">
    <property type="component" value="Chromosome"/>
</dbReference>
<dbReference type="GeneID" id="41609404"/>
<accession>A0A5C0SKC2</accession>
<dbReference type="AlphaFoldDB" id="A0A5C0SKC2"/>
<dbReference type="KEGG" id="them:FPV09_06075"/>
<keyword evidence="2" id="KW-1185">Reference proteome</keyword>